<dbReference type="PANTHER" id="PTHR46641">
    <property type="entry name" value="FMRFAMIDE RECEPTOR-RELATED"/>
    <property type="match status" value="1"/>
</dbReference>
<sequence length="385" mass="42587">MHPVEEATSHSTSEALMMVEDYLQTWRGQKQDTSENNLANGVSTEEQMDLILLIIILIIEIVNLAGLVGNILNIAVFVRLGFSEPSNISLTALAAADLVSLVLSIWIGLCYWPPFRDSGLPFNPLNLSLHTGAGLRAHTIRTVACITAFISFERCLCILMPLKVKRIITPKFTKTAMFIIGIFTVVPYIVIYFRYYFAWVIYPHLNATILDIVPNNSKGAILMDQIVMAICGVIQPIVSFVIVLVSTIFLIVQLRKIASWRKSVMSAGRRGQDNSEAESAPNTAVANAGSSKEERLTKMVVVIATNFIVCFVPTCVFFGLVVFEGFALFGSYRRKVVPVLLTSYLTESVSASVNILIYYNMSAKFRSTLRLLLQLDAQAAQAKSD</sequence>
<feature type="domain" description="G-protein coupled receptors family 1 profile" evidence="6">
    <location>
        <begin position="69"/>
        <end position="358"/>
    </location>
</feature>
<feature type="transmembrane region" description="Helical" evidence="5">
    <location>
        <begin position="176"/>
        <end position="197"/>
    </location>
</feature>
<feature type="transmembrane region" description="Helical" evidence="5">
    <location>
        <begin position="135"/>
        <end position="156"/>
    </location>
</feature>
<name>A0AAV3ZJX9_9GAST</name>
<dbReference type="EMBL" id="BLXT01002480">
    <property type="protein sequence ID" value="GFN94869.1"/>
    <property type="molecule type" value="Genomic_DNA"/>
</dbReference>
<dbReference type="InterPro" id="IPR000276">
    <property type="entry name" value="GPCR_Rhodpsn"/>
</dbReference>
<dbReference type="InterPro" id="IPR052954">
    <property type="entry name" value="GPCR-Ligand_Int"/>
</dbReference>
<organism evidence="7 8">
    <name type="scientific">Plakobranchus ocellatus</name>
    <dbReference type="NCBI Taxonomy" id="259542"/>
    <lineage>
        <taxon>Eukaryota</taxon>
        <taxon>Metazoa</taxon>
        <taxon>Spiralia</taxon>
        <taxon>Lophotrochozoa</taxon>
        <taxon>Mollusca</taxon>
        <taxon>Gastropoda</taxon>
        <taxon>Heterobranchia</taxon>
        <taxon>Euthyneura</taxon>
        <taxon>Panpulmonata</taxon>
        <taxon>Sacoglossa</taxon>
        <taxon>Placobranchoidea</taxon>
        <taxon>Plakobranchidae</taxon>
        <taxon>Plakobranchus</taxon>
    </lineage>
</organism>
<gene>
    <name evidence="7" type="ORF">PoB_002137500</name>
</gene>
<dbReference type="SUPFAM" id="SSF81321">
    <property type="entry name" value="Family A G protein-coupled receptor-like"/>
    <property type="match status" value="1"/>
</dbReference>
<keyword evidence="7" id="KW-0675">Receptor</keyword>
<feature type="transmembrane region" description="Helical" evidence="5">
    <location>
        <begin position="90"/>
        <end position="115"/>
    </location>
</feature>
<dbReference type="PRINTS" id="PR00237">
    <property type="entry name" value="GPCRRHODOPSN"/>
</dbReference>
<protein>
    <submittedName>
        <fullName evidence="7">Chemosensory receptor a</fullName>
    </submittedName>
</protein>
<comment type="subcellular location">
    <subcellularLocation>
        <location evidence="1">Membrane</location>
    </subcellularLocation>
</comment>
<dbReference type="InterPro" id="IPR017452">
    <property type="entry name" value="GPCR_Rhodpsn_7TM"/>
</dbReference>
<reference evidence="7 8" key="1">
    <citation type="journal article" date="2021" name="Elife">
        <title>Chloroplast acquisition without the gene transfer in kleptoplastic sea slugs, Plakobranchus ocellatus.</title>
        <authorList>
            <person name="Maeda T."/>
            <person name="Takahashi S."/>
            <person name="Yoshida T."/>
            <person name="Shimamura S."/>
            <person name="Takaki Y."/>
            <person name="Nagai Y."/>
            <person name="Toyoda A."/>
            <person name="Suzuki Y."/>
            <person name="Arimoto A."/>
            <person name="Ishii H."/>
            <person name="Satoh N."/>
            <person name="Nishiyama T."/>
            <person name="Hasebe M."/>
            <person name="Maruyama T."/>
            <person name="Minagawa J."/>
            <person name="Obokata J."/>
            <person name="Shigenobu S."/>
        </authorList>
    </citation>
    <scope>NUCLEOTIDE SEQUENCE [LARGE SCALE GENOMIC DNA]</scope>
</reference>
<feature type="transmembrane region" description="Helical" evidence="5">
    <location>
        <begin position="300"/>
        <end position="323"/>
    </location>
</feature>
<keyword evidence="2 5" id="KW-0812">Transmembrane</keyword>
<dbReference type="Gene3D" id="1.20.1070.10">
    <property type="entry name" value="Rhodopsin 7-helix transmembrane proteins"/>
    <property type="match status" value="1"/>
</dbReference>
<evidence type="ECO:0000259" key="6">
    <source>
        <dbReference type="PROSITE" id="PS50262"/>
    </source>
</evidence>
<proteinExistence type="predicted"/>
<feature type="transmembrane region" description="Helical" evidence="5">
    <location>
        <begin position="50"/>
        <end position="78"/>
    </location>
</feature>
<dbReference type="InterPro" id="IPR019427">
    <property type="entry name" value="7TM_GPCR_serpentine_rcpt_Srw"/>
</dbReference>
<feature type="transmembrane region" description="Helical" evidence="5">
    <location>
        <begin position="343"/>
        <end position="361"/>
    </location>
</feature>
<evidence type="ECO:0000256" key="4">
    <source>
        <dbReference type="ARBA" id="ARBA00023136"/>
    </source>
</evidence>
<evidence type="ECO:0000313" key="8">
    <source>
        <dbReference type="Proteomes" id="UP000735302"/>
    </source>
</evidence>
<dbReference type="PROSITE" id="PS50262">
    <property type="entry name" value="G_PROTEIN_RECEP_F1_2"/>
    <property type="match status" value="1"/>
</dbReference>
<evidence type="ECO:0000256" key="1">
    <source>
        <dbReference type="ARBA" id="ARBA00004370"/>
    </source>
</evidence>
<evidence type="ECO:0000256" key="3">
    <source>
        <dbReference type="ARBA" id="ARBA00022989"/>
    </source>
</evidence>
<comment type="caution">
    <text evidence="7">The sequence shown here is derived from an EMBL/GenBank/DDBJ whole genome shotgun (WGS) entry which is preliminary data.</text>
</comment>
<feature type="transmembrane region" description="Helical" evidence="5">
    <location>
        <begin position="226"/>
        <end position="252"/>
    </location>
</feature>
<evidence type="ECO:0000313" key="7">
    <source>
        <dbReference type="EMBL" id="GFN94869.1"/>
    </source>
</evidence>
<dbReference type="AlphaFoldDB" id="A0AAV3ZJX9"/>
<keyword evidence="3 5" id="KW-1133">Transmembrane helix</keyword>
<dbReference type="Pfam" id="PF10324">
    <property type="entry name" value="7TM_GPCR_Srw"/>
    <property type="match status" value="1"/>
</dbReference>
<keyword evidence="8" id="KW-1185">Reference proteome</keyword>
<dbReference type="PANTHER" id="PTHR46641:SF2">
    <property type="entry name" value="FMRFAMIDE RECEPTOR"/>
    <property type="match status" value="1"/>
</dbReference>
<keyword evidence="4 5" id="KW-0472">Membrane</keyword>
<accession>A0AAV3ZJX9</accession>
<dbReference type="GO" id="GO:0016020">
    <property type="term" value="C:membrane"/>
    <property type="evidence" value="ECO:0007669"/>
    <property type="project" value="UniProtKB-SubCell"/>
</dbReference>
<evidence type="ECO:0000256" key="2">
    <source>
        <dbReference type="ARBA" id="ARBA00022692"/>
    </source>
</evidence>
<dbReference type="Proteomes" id="UP000735302">
    <property type="component" value="Unassembled WGS sequence"/>
</dbReference>
<evidence type="ECO:0000256" key="5">
    <source>
        <dbReference type="SAM" id="Phobius"/>
    </source>
</evidence>
<dbReference type="GO" id="GO:0008528">
    <property type="term" value="F:G protein-coupled peptide receptor activity"/>
    <property type="evidence" value="ECO:0007669"/>
    <property type="project" value="InterPro"/>
</dbReference>